<dbReference type="EMBL" id="JAJTJA010000002">
    <property type="protein sequence ID" value="KAH8703450.1"/>
    <property type="molecule type" value="Genomic_DNA"/>
</dbReference>
<accession>A0AAD4KXN1</accession>
<proteinExistence type="predicted"/>
<evidence type="ECO:0000313" key="1">
    <source>
        <dbReference type="EMBL" id="KAH8703450.1"/>
    </source>
</evidence>
<organism evidence="1 2">
    <name type="scientific">Talaromyces proteolyticus</name>
    <dbReference type="NCBI Taxonomy" id="1131652"/>
    <lineage>
        <taxon>Eukaryota</taxon>
        <taxon>Fungi</taxon>
        <taxon>Dikarya</taxon>
        <taxon>Ascomycota</taxon>
        <taxon>Pezizomycotina</taxon>
        <taxon>Eurotiomycetes</taxon>
        <taxon>Eurotiomycetidae</taxon>
        <taxon>Eurotiales</taxon>
        <taxon>Trichocomaceae</taxon>
        <taxon>Talaromyces</taxon>
        <taxon>Talaromyces sect. Bacilispori</taxon>
    </lineage>
</organism>
<dbReference type="RefSeq" id="XP_046076468.1">
    <property type="nucleotide sequence ID" value="XM_046215124.1"/>
</dbReference>
<dbReference type="AlphaFoldDB" id="A0AAD4KXN1"/>
<keyword evidence="2" id="KW-1185">Reference proteome</keyword>
<dbReference type="GeneID" id="70245411"/>
<reference evidence="1" key="1">
    <citation type="submission" date="2021-12" db="EMBL/GenBank/DDBJ databases">
        <title>Convergent genome expansion in fungi linked to evolution of root-endophyte symbiosis.</title>
        <authorList>
            <consortium name="DOE Joint Genome Institute"/>
            <person name="Ke Y.-H."/>
            <person name="Bonito G."/>
            <person name="Liao H.-L."/>
            <person name="Looney B."/>
            <person name="Rojas-Flechas A."/>
            <person name="Nash J."/>
            <person name="Hameed K."/>
            <person name="Schadt C."/>
            <person name="Martin F."/>
            <person name="Crous P.W."/>
            <person name="Miettinen O."/>
            <person name="Magnuson J.K."/>
            <person name="Labbe J."/>
            <person name="Jacobson D."/>
            <person name="Doktycz M.J."/>
            <person name="Veneault-Fourrey C."/>
            <person name="Kuo A."/>
            <person name="Mondo S."/>
            <person name="Calhoun S."/>
            <person name="Riley R."/>
            <person name="Ohm R."/>
            <person name="LaButti K."/>
            <person name="Andreopoulos B."/>
            <person name="Pangilinan J."/>
            <person name="Nolan M."/>
            <person name="Tritt A."/>
            <person name="Clum A."/>
            <person name="Lipzen A."/>
            <person name="Daum C."/>
            <person name="Barry K."/>
            <person name="Grigoriev I.V."/>
            <person name="Vilgalys R."/>
        </authorList>
    </citation>
    <scope>NUCLEOTIDE SEQUENCE</scope>
    <source>
        <strain evidence="1">PMI_201</strain>
    </source>
</reference>
<name>A0AAD4KXN1_9EURO</name>
<comment type="caution">
    <text evidence="1">The sequence shown here is derived from an EMBL/GenBank/DDBJ whole genome shotgun (WGS) entry which is preliminary data.</text>
</comment>
<protein>
    <submittedName>
        <fullName evidence="1">Uncharacterized protein</fullName>
    </submittedName>
</protein>
<dbReference type="Proteomes" id="UP001201262">
    <property type="component" value="Unassembled WGS sequence"/>
</dbReference>
<evidence type="ECO:0000313" key="2">
    <source>
        <dbReference type="Proteomes" id="UP001201262"/>
    </source>
</evidence>
<gene>
    <name evidence="1" type="ORF">BGW36DRAFT_369360</name>
</gene>
<sequence length="99" mass="11415">MLCSVIALANSRNTRININIMIPSSLKLKQRGRSSHLSTARDMVYLWANLDTVTHRRQYRGQQKVNLKVRPTRYHNVNNSVGGRIKINKGIRVFVKEGR</sequence>